<gene>
    <name evidence="1" type="ORF">Cgig2_016375</name>
</gene>
<comment type="caution">
    <text evidence="1">The sequence shown here is derived from an EMBL/GenBank/DDBJ whole genome shotgun (WGS) entry which is preliminary data.</text>
</comment>
<dbReference type="AlphaFoldDB" id="A0A9Q1Q7R1"/>
<name>A0A9Q1Q7R1_9CARY</name>
<evidence type="ECO:0000313" key="2">
    <source>
        <dbReference type="Proteomes" id="UP001153076"/>
    </source>
</evidence>
<protein>
    <submittedName>
        <fullName evidence="1">Uncharacterized protein</fullName>
    </submittedName>
</protein>
<organism evidence="1 2">
    <name type="scientific">Carnegiea gigantea</name>
    <dbReference type="NCBI Taxonomy" id="171969"/>
    <lineage>
        <taxon>Eukaryota</taxon>
        <taxon>Viridiplantae</taxon>
        <taxon>Streptophyta</taxon>
        <taxon>Embryophyta</taxon>
        <taxon>Tracheophyta</taxon>
        <taxon>Spermatophyta</taxon>
        <taxon>Magnoliopsida</taxon>
        <taxon>eudicotyledons</taxon>
        <taxon>Gunneridae</taxon>
        <taxon>Pentapetalae</taxon>
        <taxon>Caryophyllales</taxon>
        <taxon>Cactineae</taxon>
        <taxon>Cactaceae</taxon>
        <taxon>Cactoideae</taxon>
        <taxon>Echinocereeae</taxon>
        <taxon>Carnegiea</taxon>
    </lineage>
</organism>
<accession>A0A9Q1Q7R1</accession>
<reference evidence="1" key="1">
    <citation type="submission" date="2022-04" db="EMBL/GenBank/DDBJ databases">
        <title>Carnegiea gigantea Genome sequencing and assembly v2.</title>
        <authorList>
            <person name="Copetti D."/>
            <person name="Sanderson M.J."/>
            <person name="Burquez A."/>
            <person name="Wojciechowski M.F."/>
        </authorList>
    </citation>
    <scope>NUCLEOTIDE SEQUENCE</scope>
    <source>
        <strain evidence="1">SGP5-SGP5p</strain>
        <tissue evidence="1">Aerial part</tissue>
    </source>
</reference>
<evidence type="ECO:0000313" key="1">
    <source>
        <dbReference type="EMBL" id="KAJ8432102.1"/>
    </source>
</evidence>
<dbReference type="Proteomes" id="UP001153076">
    <property type="component" value="Unassembled WGS sequence"/>
</dbReference>
<keyword evidence="2" id="KW-1185">Reference proteome</keyword>
<dbReference type="EMBL" id="JAKOGI010000636">
    <property type="protein sequence ID" value="KAJ8432102.1"/>
    <property type="molecule type" value="Genomic_DNA"/>
</dbReference>
<proteinExistence type="predicted"/>
<sequence>MAYPVAKPAKGHNYYRVLYSMNQPIEDRYESSDRNQFSLSSVRILISGSSVHKVCDKIGFHDQYHVEAQGLQGRIGLLWDSDEITHNQIKEYLPFVLTLRYLVEDLEKRNKNVSYNLFRKKQKTRARLDSVVRGSGETHHALMGWALQHDKPKFLVGHFDEILSALSTEEL</sequence>